<accession>A0A5N5P1C5</accession>
<dbReference type="SUPFAM" id="SSF53474">
    <property type="entry name" value="alpha/beta-Hydrolases"/>
    <property type="match status" value="1"/>
</dbReference>
<name>A0A5N5P1C5_9ROSI</name>
<comment type="subcellular location">
    <subcellularLocation>
        <location evidence="2">Cytoplasm</location>
    </subcellularLocation>
    <subcellularLocation>
        <location evidence="1">Nucleus</location>
    </subcellularLocation>
</comment>
<dbReference type="Proteomes" id="UP000326939">
    <property type="component" value="Chromosome 1"/>
</dbReference>
<evidence type="ECO:0000313" key="8">
    <source>
        <dbReference type="EMBL" id="KAB5572873.1"/>
    </source>
</evidence>
<evidence type="ECO:0000313" key="9">
    <source>
        <dbReference type="Proteomes" id="UP000326939"/>
    </source>
</evidence>
<evidence type="ECO:0000259" key="7">
    <source>
        <dbReference type="Pfam" id="PF07859"/>
    </source>
</evidence>
<dbReference type="GO" id="GO:0005634">
    <property type="term" value="C:nucleus"/>
    <property type="evidence" value="ECO:0007669"/>
    <property type="project" value="UniProtKB-SubCell"/>
</dbReference>
<proteinExistence type="inferred from homology"/>
<keyword evidence="9" id="KW-1185">Reference proteome</keyword>
<protein>
    <recommendedName>
        <fullName evidence="7">Alpha/beta hydrolase fold-3 domain-containing protein</fullName>
    </recommendedName>
</protein>
<feature type="compositionally biased region" description="Basic and acidic residues" evidence="6">
    <location>
        <begin position="281"/>
        <end position="295"/>
    </location>
</feature>
<comment type="caution">
    <text evidence="8">The sequence shown here is derived from an EMBL/GenBank/DDBJ whole genome shotgun (WGS) entry which is preliminary data.</text>
</comment>
<dbReference type="PANTHER" id="PTHR31250">
    <property type="entry name" value="IQ DOMAIN-CONTAINING PROTEIN IQM3"/>
    <property type="match status" value="1"/>
</dbReference>
<dbReference type="PANTHER" id="PTHR31250:SF14">
    <property type="entry name" value="IQ DOMAIN-CONTAINING PROTEIN IQM2"/>
    <property type="match status" value="1"/>
</dbReference>
<keyword evidence="4" id="KW-0963">Cytoplasm</keyword>
<evidence type="ECO:0000256" key="2">
    <source>
        <dbReference type="ARBA" id="ARBA00004496"/>
    </source>
</evidence>
<reference evidence="9" key="1">
    <citation type="journal article" date="2019" name="Gigascience">
        <title>De novo genome assembly of the endangered Acer yangbiense, a plant species with extremely small populations endemic to Yunnan Province, China.</title>
        <authorList>
            <person name="Yang J."/>
            <person name="Wariss H.M."/>
            <person name="Tao L."/>
            <person name="Zhang R."/>
            <person name="Yun Q."/>
            <person name="Hollingsworth P."/>
            <person name="Dao Z."/>
            <person name="Luo G."/>
            <person name="Guo H."/>
            <person name="Ma Y."/>
            <person name="Sun W."/>
        </authorList>
    </citation>
    <scope>NUCLEOTIDE SEQUENCE [LARGE SCALE GENOMIC DNA]</scope>
    <source>
        <strain evidence="9">cv. br00</strain>
    </source>
</reference>
<dbReference type="AlphaFoldDB" id="A0A5N5P1C5"/>
<evidence type="ECO:0000256" key="5">
    <source>
        <dbReference type="ARBA" id="ARBA00023242"/>
    </source>
</evidence>
<dbReference type="Pfam" id="PF07859">
    <property type="entry name" value="Abhydrolase_3"/>
    <property type="match status" value="1"/>
</dbReference>
<gene>
    <name evidence="8" type="ORF">DKX38_000067</name>
</gene>
<dbReference type="InterPro" id="IPR013094">
    <property type="entry name" value="AB_hydrolase_3"/>
</dbReference>
<dbReference type="EMBL" id="VDCV01000001">
    <property type="protein sequence ID" value="KAB5572873.1"/>
    <property type="molecule type" value="Genomic_DNA"/>
</dbReference>
<keyword evidence="5" id="KW-0539">Nucleus</keyword>
<evidence type="ECO:0000256" key="6">
    <source>
        <dbReference type="SAM" id="MobiDB-lite"/>
    </source>
</evidence>
<dbReference type="InterPro" id="IPR044159">
    <property type="entry name" value="IQM"/>
</dbReference>
<feature type="domain" description="Alpha/beta hydrolase fold-3" evidence="7">
    <location>
        <begin position="68"/>
        <end position="205"/>
    </location>
</feature>
<evidence type="ECO:0000256" key="1">
    <source>
        <dbReference type="ARBA" id="ARBA00004123"/>
    </source>
</evidence>
<dbReference type="Gene3D" id="3.40.50.1820">
    <property type="entry name" value="alpha/beta hydrolase"/>
    <property type="match status" value="1"/>
</dbReference>
<sequence length="603" mass="66803">MGSLPHIVEDCGGVVQLFSDIGFPMPIINDDSVVFKDCLSDKTHSLHLRLYKPASISPSSPAKKLSIILYLHGGGFCVGTREWPNSHNCCLKLASGLGALVGAPDYRLAPEHRLPAAMEDGFGALKWLQAQVLSDEGDAWFNGGEVDFDQVFVLGDSSGGNIAHHLAVQVGLGSTGLVTVRVRGYILLAPCFGGVARTKSEEGPGEQLLSMEILDRDVDTGLESVVVKSISFGDDEAKTPVRLISFGGQGFEPAISKSLGSGKMVVERSVSFKGGESERMISIRASPPDKEKDASTRPVSINSKEMDNQPLLSDDSTERIRKPTFFNPQSPKHVLAVKLPVYKSLRTRRKLADCAVLAEQSWSKLLDFVELKKSSISFFDIEKHESAISRWSRARTRAAKVGKGLSKNDKAQKLSLPHWLEAIDPRHRYGHNLHFYFLQWFESKSREPFFYWLDIGEGKEANLEKCPRSNLQQQCIKYLGPMERKIYEVVVKEGKLLYKESGELLHTTKDAKWIFVLSTSESLYVGKKMKGKFQHSSFLAGGVATAAGRLVVDGGVLKAVWPHSGHYRPTEESFKDFLSFLRENNVDLTDVKTSPMDEEDRVL</sequence>
<dbReference type="GO" id="GO:0005737">
    <property type="term" value="C:cytoplasm"/>
    <property type="evidence" value="ECO:0007669"/>
    <property type="project" value="UniProtKB-SubCell"/>
</dbReference>
<feature type="region of interest" description="Disordered" evidence="6">
    <location>
        <begin position="281"/>
        <end position="314"/>
    </location>
</feature>
<evidence type="ECO:0000256" key="4">
    <source>
        <dbReference type="ARBA" id="ARBA00022490"/>
    </source>
</evidence>
<comment type="similarity">
    <text evidence="3">Belongs to the 'GDXG' lipolytic enzyme family.</text>
</comment>
<organism evidence="8 9">
    <name type="scientific">Salix brachista</name>
    <dbReference type="NCBI Taxonomy" id="2182728"/>
    <lineage>
        <taxon>Eukaryota</taxon>
        <taxon>Viridiplantae</taxon>
        <taxon>Streptophyta</taxon>
        <taxon>Embryophyta</taxon>
        <taxon>Tracheophyta</taxon>
        <taxon>Spermatophyta</taxon>
        <taxon>Magnoliopsida</taxon>
        <taxon>eudicotyledons</taxon>
        <taxon>Gunneridae</taxon>
        <taxon>Pentapetalae</taxon>
        <taxon>rosids</taxon>
        <taxon>fabids</taxon>
        <taxon>Malpighiales</taxon>
        <taxon>Salicaceae</taxon>
        <taxon>Saliceae</taxon>
        <taxon>Salix</taxon>
    </lineage>
</organism>
<dbReference type="GO" id="GO:0016787">
    <property type="term" value="F:hydrolase activity"/>
    <property type="evidence" value="ECO:0007669"/>
    <property type="project" value="InterPro"/>
</dbReference>
<evidence type="ECO:0000256" key="3">
    <source>
        <dbReference type="ARBA" id="ARBA00010515"/>
    </source>
</evidence>
<dbReference type="InterPro" id="IPR029058">
    <property type="entry name" value="AB_hydrolase_fold"/>
</dbReference>